<comment type="caution">
    <text evidence="4">The sequence shown here is derived from an EMBL/GenBank/DDBJ whole genome shotgun (WGS) entry which is preliminary data.</text>
</comment>
<feature type="compositionally biased region" description="Basic residues" evidence="3">
    <location>
        <begin position="255"/>
        <end position="275"/>
    </location>
</feature>
<dbReference type="AlphaFoldDB" id="A0A9W7X390"/>
<sequence length="275" mass="30755">FNNITPSLSAPSEAGDIRSSAFNLGEPLRQPRSSPPISADTAVENITGGLRDHQQGQACVMVLKALQSKEVKKLMSDSQWTELYQKIVKQITKVFENVQCKSKAVHEKTVKALELCQYLVKTAKNQKMPVVLDVLQSVLKSMNADGCLQKAGQLEDTYWSVMRLFGVLKPKIEKVKKVVEAEDTEKPAKKKKGFLPETKKRKNRMKPTVLEGKETPATESAEGTPGEAAKKKKKKNKKRKRPRQEEETATQSPAKKAKTQQKQNKKKKKKGGDEK</sequence>
<gene>
    <name evidence="4" type="ORF">IRJ41_014420</name>
</gene>
<comment type="subcellular location">
    <subcellularLocation>
        <location evidence="1">Nucleus</location>
    </subcellularLocation>
</comment>
<dbReference type="InterPro" id="IPR007015">
    <property type="entry name" value="DNA_pol_V/MYBBP1A"/>
</dbReference>
<evidence type="ECO:0000256" key="3">
    <source>
        <dbReference type="SAM" id="MobiDB-lite"/>
    </source>
</evidence>
<dbReference type="PANTHER" id="PTHR13213:SF2">
    <property type="entry name" value="MYB-BINDING PROTEIN 1A"/>
    <property type="match status" value="1"/>
</dbReference>
<feature type="compositionally biased region" description="Basic residues" evidence="3">
    <location>
        <begin position="188"/>
        <end position="205"/>
    </location>
</feature>
<dbReference type="EMBL" id="JAFHDT010000002">
    <property type="protein sequence ID" value="KAI7813141.1"/>
    <property type="molecule type" value="Genomic_DNA"/>
</dbReference>
<dbReference type="PANTHER" id="PTHR13213">
    <property type="entry name" value="MYB-BINDING PROTEIN 1A FAMILY MEMBER"/>
    <property type="match status" value="1"/>
</dbReference>
<reference evidence="4" key="1">
    <citation type="submission" date="2021-02" db="EMBL/GenBank/DDBJ databases">
        <title>Comparative genomics reveals that relaxation of natural selection precedes convergent phenotypic evolution of cavefish.</title>
        <authorList>
            <person name="Peng Z."/>
        </authorList>
    </citation>
    <scope>NUCLEOTIDE SEQUENCE</scope>
    <source>
        <tissue evidence="4">Muscle</tissue>
    </source>
</reference>
<evidence type="ECO:0000313" key="5">
    <source>
        <dbReference type="Proteomes" id="UP001059041"/>
    </source>
</evidence>
<accession>A0A9W7X390</accession>
<feature type="compositionally biased region" description="Basic residues" evidence="3">
    <location>
        <begin position="230"/>
        <end position="242"/>
    </location>
</feature>
<evidence type="ECO:0000256" key="1">
    <source>
        <dbReference type="ARBA" id="ARBA00004123"/>
    </source>
</evidence>
<proteinExistence type="predicted"/>
<dbReference type="GO" id="GO:0003723">
    <property type="term" value="F:RNA binding"/>
    <property type="evidence" value="ECO:0007669"/>
    <property type="project" value="TreeGrafter"/>
</dbReference>
<evidence type="ECO:0000313" key="4">
    <source>
        <dbReference type="EMBL" id="KAI7813141.1"/>
    </source>
</evidence>
<keyword evidence="5" id="KW-1185">Reference proteome</keyword>
<evidence type="ECO:0000256" key="2">
    <source>
        <dbReference type="ARBA" id="ARBA00023242"/>
    </source>
</evidence>
<feature type="region of interest" description="Disordered" evidence="3">
    <location>
        <begin position="182"/>
        <end position="275"/>
    </location>
</feature>
<protein>
    <submittedName>
        <fullName evidence="4">Myb-binding protein 1A-like protein</fullName>
    </submittedName>
</protein>
<dbReference type="GO" id="GO:0005730">
    <property type="term" value="C:nucleolus"/>
    <property type="evidence" value="ECO:0007669"/>
    <property type="project" value="InterPro"/>
</dbReference>
<dbReference type="GO" id="GO:0003714">
    <property type="term" value="F:transcription corepressor activity"/>
    <property type="evidence" value="ECO:0007669"/>
    <property type="project" value="TreeGrafter"/>
</dbReference>
<name>A0A9W7X390_TRIRA</name>
<organism evidence="4 5">
    <name type="scientific">Triplophysa rosa</name>
    <name type="common">Cave loach</name>
    <dbReference type="NCBI Taxonomy" id="992332"/>
    <lineage>
        <taxon>Eukaryota</taxon>
        <taxon>Metazoa</taxon>
        <taxon>Chordata</taxon>
        <taxon>Craniata</taxon>
        <taxon>Vertebrata</taxon>
        <taxon>Euteleostomi</taxon>
        <taxon>Actinopterygii</taxon>
        <taxon>Neopterygii</taxon>
        <taxon>Teleostei</taxon>
        <taxon>Ostariophysi</taxon>
        <taxon>Cypriniformes</taxon>
        <taxon>Nemacheilidae</taxon>
        <taxon>Triplophysa</taxon>
    </lineage>
</organism>
<dbReference type="Proteomes" id="UP001059041">
    <property type="component" value="Linkage Group LG2"/>
</dbReference>
<dbReference type="GO" id="GO:0043565">
    <property type="term" value="F:sequence-specific DNA binding"/>
    <property type="evidence" value="ECO:0007669"/>
    <property type="project" value="TreeGrafter"/>
</dbReference>
<keyword evidence="2" id="KW-0539">Nucleus</keyword>
<feature type="non-terminal residue" evidence="4">
    <location>
        <position position="275"/>
    </location>
</feature>